<reference evidence="2 3" key="1">
    <citation type="submission" date="2022-12" db="EMBL/GenBank/DDBJ databases">
        <title>Chromosome-scale assembly of the Ensete ventricosum genome.</title>
        <authorList>
            <person name="Dussert Y."/>
            <person name="Stocks J."/>
            <person name="Wendawek A."/>
            <person name="Woldeyes F."/>
            <person name="Nichols R.A."/>
            <person name="Borrell J.S."/>
        </authorList>
    </citation>
    <scope>NUCLEOTIDE SEQUENCE [LARGE SCALE GENOMIC DNA]</scope>
    <source>
        <strain evidence="3">cv. Maze</strain>
        <tissue evidence="2">Seeds</tissue>
    </source>
</reference>
<feature type="region of interest" description="Disordered" evidence="1">
    <location>
        <begin position="1"/>
        <end position="103"/>
    </location>
</feature>
<comment type="caution">
    <text evidence="2">The sequence shown here is derived from an EMBL/GenBank/DDBJ whole genome shotgun (WGS) entry which is preliminary data.</text>
</comment>
<feature type="compositionally biased region" description="Basic and acidic residues" evidence="1">
    <location>
        <begin position="51"/>
        <end position="67"/>
    </location>
</feature>
<name>A0AAV8PC09_ENSVE</name>
<sequence length="164" mass="17966">MPSTKRRQQYTFRNTTTRKDFVVGEASGANESNTAPDEDRAPSDTLFPNHEGAKGHDDVAGRRRSESNDPVVHGSERTGSHDLDGHHATDASRSQEKYSTRRTLGLWGSDRNALRSRASEAGPGEGNLVIGGGRFGIFSESNGRLRRTLLLNLNRFGILAGKFK</sequence>
<evidence type="ECO:0000256" key="1">
    <source>
        <dbReference type="SAM" id="MobiDB-lite"/>
    </source>
</evidence>
<dbReference type="EMBL" id="JAQQAF010000006">
    <property type="protein sequence ID" value="KAJ8478881.1"/>
    <property type="molecule type" value="Genomic_DNA"/>
</dbReference>
<evidence type="ECO:0000313" key="2">
    <source>
        <dbReference type="EMBL" id="KAJ8478881.1"/>
    </source>
</evidence>
<organism evidence="2 3">
    <name type="scientific">Ensete ventricosum</name>
    <name type="common">Abyssinian banana</name>
    <name type="synonym">Musa ensete</name>
    <dbReference type="NCBI Taxonomy" id="4639"/>
    <lineage>
        <taxon>Eukaryota</taxon>
        <taxon>Viridiplantae</taxon>
        <taxon>Streptophyta</taxon>
        <taxon>Embryophyta</taxon>
        <taxon>Tracheophyta</taxon>
        <taxon>Spermatophyta</taxon>
        <taxon>Magnoliopsida</taxon>
        <taxon>Liliopsida</taxon>
        <taxon>Zingiberales</taxon>
        <taxon>Musaceae</taxon>
        <taxon>Ensete</taxon>
    </lineage>
</organism>
<proteinExistence type="predicted"/>
<feature type="compositionally biased region" description="Basic and acidic residues" evidence="1">
    <location>
        <begin position="74"/>
        <end position="99"/>
    </location>
</feature>
<evidence type="ECO:0000313" key="3">
    <source>
        <dbReference type="Proteomes" id="UP001222027"/>
    </source>
</evidence>
<dbReference type="AlphaFoldDB" id="A0AAV8PC09"/>
<dbReference type="Proteomes" id="UP001222027">
    <property type="component" value="Unassembled WGS sequence"/>
</dbReference>
<accession>A0AAV8PC09</accession>
<gene>
    <name evidence="2" type="ORF">OPV22_022608</name>
</gene>
<protein>
    <recommendedName>
        <fullName evidence="4">DUF4005 domain-containing protein</fullName>
    </recommendedName>
</protein>
<evidence type="ECO:0008006" key="4">
    <source>
        <dbReference type="Google" id="ProtNLM"/>
    </source>
</evidence>
<keyword evidence="3" id="KW-1185">Reference proteome</keyword>